<evidence type="ECO:0000256" key="1">
    <source>
        <dbReference type="SAM" id="MobiDB-lite"/>
    </source>
</evidence>
<dbReference type="OMA" id="SWAFVIY"/>
<dbReference type="PANTHER" id="PTHR37471">
    <property type="entry name" value="UNNAMED PRODUCT"/>
    <property type="match status" value="1"/>
</dbReference>
<gene>
    <name evidence="3" type="ORF">Agabi119p4_4375</name>
</gene>
<proteinExistence type="predicted"/>
<dbReference type="Proteomes" id="UP000629468">
    <property type="component" value="Unassembled WGS sequence"/>
</dbReference>
<keyword evidence="2" id="KW-0472">Membrane</keyword>
<protein>
    <recommendedName>
        <fullName evidence="5">AB hydrolase-1 domain-containing protein</fullName>
    </recommendedName>
</protein>
<evidence type="ECO:0008006" key="5">
    <source>
        <dbReference type="Google" id="ProtNLM"/>
    </source>
</evidence>
<dbReference type="InterPro" id="IPR029058">
    <property type="entry name" value="AB_hydrolase_fold"/>
</dbReference>
<keyword evidence="2" id="KW-1133">Transmembrane helix</keyword>
<sequence>MKIVDISEIAPRVSRRDPSFYFVLIFFVLPFWSVIPLAWAFVIYSLYTGRIWLYAKGGLALFGLALAEMYFSVYHYHLVRQISPPTTARRGDPLEIRTAYMRLLKAGLADLPEDGGDEESLDISRPGSPAESITQLSKDDPRAIDFRNSLRNWFSLAPWSSIKGLEARKWLYWSMFNQDMPALERMSPSHRAALEEAVTLLENRTGTKFPEGSDPSVIPLRLTIDPTFINWRPVTFYALVGLINRYLKWRYIHHFGAKYENRENLEYLLRIPKEWDPIQGPTPLVFVHGLGLGLLQYHLLIYKLFCKFTDRPILVLLQPQISQDMFHPRFLAPFTRQQTVDHLAQVLVNLGWAHFEPEIEEEQIEHSPASRGVTMLSHSNGTYVHAWMMKMYPGMLARSCLVDPVTLCQWEGDVCYKFMYQPATTGFQLVMRYFVSSELGVANLLQRNFDWVSNTLWFEEIPNARDPTKTKYFLGGKDDILNAERIKKYLLSHGVKKGLWYDPNGRHGQALLAGTVGHNEVFEWLSQPEA</sequence>
<dbReference type="Gene3D" id="3.40.50.1820">
    <property type="entry name" value="alpha/beta hydrolase"/>
    <property type="match status" value="1"/>
</dbReference>
<evidence type="ECO:0000313" key="3">
    <source>
        <dbReference type="EMBL" id="KAF7775982.1"/>
    </source>
</evidence>
<feature type="region of interest" description="Disordered" evidence="1">
    <location>
        <begin position="111"/>
        <end position="136"/>
    </location>
</feature>
<comment type="caution">
    <text evidence="3">The sequence shown here is derived from an EMBL/GenBank/DDBJ whole genome shotgun (WGS) entry which is preliminary data.</text>
</comment>
<evidence type="ECO:0000313" key="4">
    <source>
        <dbReference type="Proteomes" id="UP000629468"/>
    </source>
</evidence>
<feature type="transmembrane region" description="Helical" evidence="2">
    <location>
        <begin position="59"/>
        <end position="77"/>
    </location>
</feature>
<accession>A0A8H7KHB2</accession>
<keyword evidence="2" id="KW-0812">Transmembrane</keyword>
<dbReference type="AlphaFoldDB" id="A0A8H7KHB2"/>
<feature type="compositionally biased region" description="Acidic residues" evidence="1">
    <location>
        <begin position="111"/>
        <end position="121"/>
    </location>
</feature>
<evidence type="ECO:0000256" key="2">
    <source>
        <dbReference type="SAM" id="Phobius"/>
    </source>
</evidence>
<dbReference type="EMBL" id="JABXXO010000006">
    <property type="protein sequence ID" value="KAF7775982.1"/>
    <property type="molecule type" value="Genomic_DNA"/>
</dbReference>
<dbReference type="SUPFAM" id="SSF53474">
    <property type="entry name" value="alpha/beta-Hydrolases"/>
    <property type="match status" value="1"/>
</dbReference>
<name>A0A8H7KHB2_AGABI</name>
<dbReference type="PANTHER" id="PTHR37471:SF1">
    <property type="entry name" value="AB HYDROLASE-1 DOMAIN-CONTAINING PROTEIN"/>
    <property type="match status" value="1"/>
</dbReference>
<reference evidence="3 4" key="1">
    <citation type="journal article" name="Sci. Rep.">
        <title>Telomere-to-telomere assembled and centromere annotated genomes of the two main subspecies of the button mushroom Agaricus bisporus reveal especially polymorphic chromosome ends.</title>
        <authorList>
            <person name="Sonnenberg A.S.M."/>
            <person name="Sedaghat-Telgerd N."/>
            <person name="Lavrijssen B."/>
            <person name="Ohm R.A."/>
            <person name="Hendrickx P.M."/>
            <person name="Scholtmeijer K."/>
            <person name="Baars J.J.P."/>
            <person name="van Peer A."/>
        </authorList>
    </citation>
    <scope>NUCLEOTIDE SEQUENCE [LARGE SCALE GENOMIC DNA]</scope>
    <source>
        <strain evidence="3 4">H119_p4</strain>
    </source>
</reference>
<feature type="transmembrane region" description="Helical" evidence="2">
    <location>
        <begin position="20"/>
        <end position="47"/>
    </location>
</feature>
<organism evidence="3 4">
    <name type="scientific">Agaricus bisporus var. burnettii</name>
    <dbReference type="NCBI Taxonomy" id="192524"/>
    <lineage>
        <taxon>Eukaryota</taxon>
        <taxon>Fungi</taxon>
        <taxon>Dikarya</taxon>
        <taxon>Basidiomycota</taxon>
        <taxon>Agaricomycotina</taxon>
        <taxon>Agaricomycetes</taxon>
        <taxon>Agaricomycetidae</taxon>
        <taxon>Agaricales</taxon>
        <taxon>Agaricineae</taxon>
        <taxon>Agaricaceae</taxon>
        <taxon>Agaricus</taxon>
    </lineage>
</organism>